<dbReference type="SUPFAM" id="SSF88713">
    <property type="entry name" value="Glycoside hydrolase/deacetylase"/>
    <property type="match status" value="1"/>
</dbReference>
<gene>
    <name evidence="1" type="ORF">ACFQ4E_12525</name>
</gene>
<reference evidence="2" key="1">
    <citation type="journal article" date="2019" name="Int. J. Syst. Evol. Microbiol.">
        <title>The Global Catalogue of Microorganisms (GCM) 10K type strain sequencing project: providing services to taxonomists for standard genome sequencing and annotation.</title>
        <authorList>
            <consortium name="The Broad Institute Genomics Platform"/>
            <consortium name="The Broad Institute Genome Sequencing Center for Infectious Disease"/>
            <person name="Wu L."/>
            <person name="Ma J."/>
        </authorList>
    </citation>
    <scope>NUCLEOTIDE SEQUENCE [LARGE SCALE GENOMIC DNA]</scope>
    <source>
        <strain evidence="2">CCUG 62953</strain>
    </source>
</reference>
<dbReference type="Gene3D" id="3.20.20.370">
    <property type="entry name" value="Glycoside hydrolase/deacetylase"/>
    <property type="match status" value="1"/>
</dbReference>
<comment type="caution">
    <text evidence="1">The sequence shown here is derived from an EMBL/GenBank/DDBJ whole genome shotgun (WGS) entry which is preliminary data.</text>
</comment>
<dbReference type="PANTHER" id="PTHR43123:SF4">
    <property type="entry name" value="POLYSACCHARIDE DEACETYLASE"/>
    <property type="match status" value="1"/>
</dbReference>
<dbReference type="PANTHER" id="PTHR43123">
    <property type="entry name" value="POLYSACCHARIDE DEACETYLASE-RELATED"/>
    <property type="match status" value="1"/>
</dbReference>
<dbReference type="InterPro" id="IPR011330">
    <property type="entry name" value="Glyco_hydro/deAcase_b/a-brl"/>
</dbReference>
<accession>A0ABW3ZJE5</accession>
<proteinExistence type="predicted"/>
<dbReference type="RefSeq" id="WP_386804045.1">
    <property type="nucleotide sequence ID" value="NZ_JBHTMU010000021.1"/>
</dbReference>
<sequence>MTLPWTFSTLPSRPKGTWPNGARVALWVAVGIESYRPDDGITEDILPRGESPDLVNMAWRDYGNRVGAFRLFERLAGIGIRPAVLLNTDVYDEAPEVIEAARAVSAEFVGHGRSNSDSLTALPPGEEAAYVSEVASRIETEESAAPGGWSSPWLAHTPTSLTSLAGAGYRYLLDLRLDDQPVWMDTGAGRLLAIPYAAEINDSTTMIGRQMDARSFADMIRDEAKELLMSKQPVVMSVVLHSFISGQPWRLRPIAEALAEVAAMDDIWCATPAEIHAAVLSNPDLAAG</sequence>
<evidence type="ECO:0000313" key="1">
    <source>
        <dbReference type="EMBL" id="MFD1343249.1"/>
    </source>
</evidence>
<organism evidence="1 2">
    <name type="scientific">Litorisediminicola beolgyonensis</name>
    <dbReference type="NCBI Taxonomy" id="1173614"/>
    <lineage>
        <taxon>Bacteria</taxon>
        <taxon>Pseudomonadati</taxon>
        <taxon>Pseudomonadota</taxon>
        <taxon>Alphaproteobacteria</taxon>
        <taxon>Rhodobacterales</taxon>
        <taxon>Paracoccaceae</taxon>
        <taxon>Litorisediminicola</taxon>
    </lineage>
</organism>
<name>A0ABW3ZJE5_9RHOB</name>
<evidence type="ECO:0000313" key="2">
    <source>
        <dbReference type="Proteomes" id="UP001597135"/>
    </source>
</evidence>
<dbReference type="Proteomes" id="UP001597135">
    <property type="component" value="Unassembled WGS sequence"/>
</dbReference>
<keyword evidence="2" id="KW-1185">Reference proteome</keyword>
<dbReference type="EMBL" id="JBHTMU010000021">
    <property type="protein sequence ID" value="MFD1343249.1"/>
    <property type="molecule type" value="Genomic_DNA"/>
</dbReference>
<dbReference type="CDD" id="cd10979">
    <property type="entry name" value="CE4_PuuE_like"/>
    <property type="match status" value="1"/>
</dbReference>
<protein>
    <submittedName>
        <fullName evidence="1">Polysaccharide deacetylase family protein</fullName>
    </submittedName>
</protein>